<dbReference type="PROSITE" id="PS50893">
    <property type="entry name" value="ABC_TRANSPORTER_2"/>
    <property type="match status" value="1"/>
</dbReference>
<feature type="transmembrane region" description="Helical" evidence="9">
    <location>
        <begin position="37"/>
        <end position="64"/>
    </location>
</feature>
<keyword evidence="2" id="KW-0813">Transport</keyword>
<dbReference type="Pfam" id="PF00005">
    <property type="entry name" value="ABC_tran"/>
    <property type="match status" value="1"/>
</dbReference>
<evidence type="ECO:0000256" key="9">
    <source>
        <dbReference type="SAM" id="Phobius"/>
    </source>
</evidence>
<dbReference type="GO" id="GO:0005886">
    <property type="term" value="C:plasma membrane"/>
    <property type="evidence" value="ECO:0007669"/>
    <property type="project" value="UniProtKB-SubCell"/>
</dbReference>
<comment type="subcellular location">
    <subcellularLocation>
        <location evidence="1">Cell membrane</location>
        <topology evidence="1">Multi-pass membrane protein</topology>
    </subcellularLocation>
</comment>
<dbReference type="InterPro" id="IPR003439">
    <property type="entry name" value="ABC_transporter-like_ATP-bd"/>
</dbReference>
<dbReference type="PROSITE" id="PS00211">
    <property type="entry name" value="ABC_TRANSPORTER_1"/>
    <property type="match status" value="1"/>
</dbReference>
<dbReference type="PANTHER" id="PTHR24221:SF654">
    <property type="entry name" value="ATP-BINDING CASSETTE SUB-FAMILY B MEMBER 6"/>
    <property type="match status" value="1"/>
</dbReference>
<evidence type="ECO:0000256" key="7">
    <source>
        <dbReference type="ARBA" id="ARBA00022989"/>
    </source>
</evidence>
<keyword evidence="3" id="KW-1003">Cell membrane</keyword>
<keyword evidence="5" id="KW-0547">Nucleotide-binding</keyword>
<feature type="transmembrane region" description="Helical" evidence="9">
    <location>
        <begin position="93"/>
        <end position="112"/>
    </location>
</feature>
<evidence type="ECO:0000259" key="11">
    <source>
        <dbReference type="PROSITE" id="PS50929"/>
    </source>
</evidence>
<dbReference type="InterPro" id="IPR003593">
    <property type="entry name" value="AAA+_ATPase"/>
</dbReference>
<dbReference type="AlphaFoldDB" id="A0A5B8NP56"/>
<dbReference type="CDD" id="cd07346">
    <property type="entry name" value="ABC_6TM_exporters"/>
    <property type="match status" value="1"/>
</dbReference>
<dbReference type="RefSeq" id="WP_146296571.1">
    <property type="nucleotide sequence ID" value="NZ_CP042326.1"/>
</dbReference>
<dbReference type="GO" id="GO:0140359">
    <property type="term" value="F:ABC-type transporter activity"/>
    <property type="evidence" value="ECO:0007669"/>
    <property type="project" value="InterPro"/>
</dbReference>
<dbReference type="SUPFAM" id="SSF90123">
    <property type="entry name" value="ABC transporter transmembrane region"/>
    <property type="match status" value="1"/>
</dbReference>
<organism evidence="12 13">
    <name type="scientific">Euhalothece natronophila Z-M001</name>
    <dbReference type="NCBI Taxonomy" id="522448"/>
    <lineage>
        <taxon>Bacteria</taxon>
        <taxon>Bacillati</taxon>
        <taxon>Cyanobacteriota</taxon>
        <taxon>Cyanophyceae</taxon>
        <taxon>Oscillatoriophycideae</taxon>
        <taxon>Chroococcales</taxon>
        <taxon>Halothecacae</taxon>
        <taxon>Halothece cluster</taxon>
        <taxon>Euhalothece</taxon>
    </lineage>
</organism>
<evidence type="ECO:0000256" key="5">
    <source>
        <dbReference type="ARBA" id="ARBA00022741"/>
    </source>
</evidence>
<feature type="domain" description="ABC transmembrane type-1" evidence="11">
    <location>
        <begin position="79"/>
        <end position="344"/>
    </location>
</feature>
<dbReference type="InterPro" id="IPR027417">
    <property type="entry name" value="P-loop_NTPase"/>
</dbReference>
<evidence type="ECO:0000313" key="13">
    <source>
        <dbReference type="Proteomes" id="UP000318453"/>
    </source>
</evidence>
<evidence type="ECO:0000259" key="10">
    <source>
        <dbReference type="PROSITE" id="PS50893"/>
    </source>
</evidence>
<keyword evidence="4 9" id="KW-0812">Transmembrane</keyword>
<evidence type="ECO:0000256" key="6">
    <source>
        <dbReference type="ARBA" id="ARBA00022840"/>
    </source>
</evidence>
<evidence type="ECO:0000256" key="3">
    <source>
        <dbReference type="ARBA" id="ARBA00022475"/>
    </source>
</evidence>
<evidence type="ECO:0000256" key="2">
    <source>
        <dbReference type="ARBA" id="ARBA00022448"/>
    </source>
</evidence>
<proteinExistence type="predicted"/>
<dbReference type="Gene3D" id="3.40.50.300">
    <property type="entry name" value="P-loop containing nucleotide triphosphate hydrolases"/>
    <property type="match status" value="1"/>
</dbReference>
<dbReference type="GO" id="GO:0034040">
    <property type="term" value="F:ATPase-coupled lipid transmembrane transporter activity"/>
    <property type="evidence" value="ECO:0007669"/>
    <property type="project" value="TreeGrafter"/>
</dbReference>
<gene>
    <name evidence="12" type="ORF">FRE64_12660</name>
</gene>
<dbReference type="InterPro" id="IPR011527">
    <property type="entry name" value="ABC1_TM_dom"/>
</dbReference>
<dbReference type="GO" id="GO:0016887">
    <property type="term" value="F:ATP hydrolysis activity"/>
    <property type="evidence" value="ECO:0007669"/>
    <property type="project" value="InterPro"/>
</dbReference>
<dbReference type="FunFam" id="3.40.50.300:FF:000221">
    <property type="entry name" value="Multidrug ABC transporter ATP-binding protein"/>
    <property type="match status" value="1"/>
</dbReference>
<keyword evidence="8 9" id="KW-0472">Membrane</keyword>
<keyword evidence="7 9" id="KW-1133">Transmembrane helix</keyword>
<protein>
    <submittedName>
        <fullName evidence="12">ABC transporter ATP-binding protein</fullName>
    </submittedName>
</protein>
<evidence type="ECO:0000313" key="12">
    <source>
        <dbReference type="EMBL" id="QDZ40726.1"/>
    </source>
</evidence>
<dbReference type="Gene3D" id="1.20.1560.10">
    <property type="entry name" value="ABC transporter type 1, transmembrane domain"/>
    <property type="match status" value="1"/>
</dbReference>
<feature type="domain" description="ABC transporter" evidence="10">
    <location>
        <begin position="378"/>
        <end position="613"/>
    </location>
</feature>
<name>A0A5B8NP56_9CHRO</name>
<dbReference type="PROSITE" id="PS50929">
    <property type="entry name" value="ABC_TM1F"/>
    <property type="match status" value="1"/>
</dbReference>
<dbReference type="GO" id="GO:0005524">
    <property type="term" value="F:ATP binding"/>
    <property type="evidence" value="ECO:0007669"/>
    <property type="project" value="UniProtKB-KW"/>
</dbReference>
<dbReference type="OrthoDB" id="9762790at2"/>
<evidence type="ECO:0000256" key="1">
    <source>
        <dbReference type="ARBA" id="ARBA00004651"/>
    </source>
</evidence>
<dbReference type="KEGG" id="enn:FRE64_12660"/>
<dbReference type="SUPFAM" id="SSF52540">
    <property type="entry name" value="P-loop containing nucleoside triphosphate hydrolases"/>
    <property type="match status" value="1"/>
</dbReference>
<feature type="transmembrane region" description="Helical" evidence="9">
    <location>
        <begin position="201"/>
        <end position="220"/>
    </location>
</feature>
<dbReference type="EMBL" id="CP042326">
    <property type="protein sequence ID" value="QDZ40726.1"/>
    <property type="molecule type" value="Genomic_DNA"/>
</dbReference>
<evidence type="ECO:0000256" key="8">
    <source>
        <dbReference type="ARBA" id="ARBA00023136"/>
    </source>
</evidence>
<evidence type="ECO:0000256" key="4">
    <source>
        <dbReference type="ARBA" id="ARBA00022692"/>
    </source>
</evidence>
<keyword evidence="6 12" id="KW-0067">ATP-binding</keyword>
<dbReference type="Proteomes" id="UP000318453">
    <property type="component" value="Chromosome"/>
</dbReference>
<keyword evidence="13" id="KW-1185">Reference proteome</keyword>
<reference evidence="12" key="1">
    <citation type="submission" date="2019-08" db="EMBL/GenBank/DDBJ databases">
        <title>Carotenoids and Carotenoid Binding Proteins in the Halophilic Cyanobacterium Euhalothece sp. ZM00.</title>
        <authorList>
            <person name="Cho S.M."/>
            <person name="Song J.Y."/>
            <person name="Park Y.-I."/>
        </authorList>
    </citation>
    <scope>NUCLEOTIDE SEQUENCE [LARGE SCALE GENOMIC DNA]</scope>
    <source>
        <strain evidence="12">Z-M001</strain>
    </source>
</reference>
<dbReference type="Pfam" id="PF00664">
    <property type="entry name" value="ABC_membrane"/>
    <property type="match status" value="1"/>
</dbReference>
<dbReference type="InterPro" id="IPR039421">
    <property type="entry name" value="Type_1_exporter"/>
</dbReference>
<feature type="transmembrane region" description="Helical" evidence="9">
    <location>
        <begin position="174"/>
        <end position="195"/>
    </location>
</feature>
<dbReference type="SMART" id="SM00382">
    <property type="entry name" value="AAA"/>
    <property type="match status" value="1"/>
</dbReference>
<dbReference type="InterPro" id="IPR017871">
    <property type="entry name" value="ABC_transporter-like_CS"/>
</dbReference>
<sequence>MQRQLTNFKARWKKYFSSFLENPAYRVIFATINHHRLLILLNIHANLLAAAFEGTTFGSIYLALQVLQDDQVDSLLNHPIIANTFLSSFLHEFTQGQLFIGLIVLAVFMQFLRHSFEYIGAVSSDYLSARIQAQMVERIFAQIMSFTFSCASSYKVGDLVTYINQTAYTIQRQIYYIDIIFVTILTIIAQAVVLFTISPGLSGVTIIICAIALLLQKSLIPRIKRTAKQVAQVRANVYKQIVESLQALRVIHIFGRQLEARQQVHELQRHLVPKLEYQSRLSRLTKPLGNTLTLITIATLLIIGYFMLRDSAAVLPSLVTFLAVLNRLSMHLNGVTEKNNRLAENAGDFNRLREILEPEGKEFSRVGGKVFNGLKKEIKFDHISLQYSEEQKLALKDVSFVLEKGKVTALVGGSGAGKSSIADLLVGLYQPTSGVILVDGEDLNEYNMTSWRSRLGVVSQDTFIFNTTIGNNIRYGKPSATEEEVRKSAIAAQADQFIREFPQGYDTVVGERGYRLSGGQRQRIALARAILKEPEILILDEATSALDSHSEYLVQEALKEFQRDRTVLVIAHRLSTIVNADQIIVLENGEVMEQGSHEALLNQGGKYLDYWRLQSESQSSQVT</sequence>
<accession>A0A5B8NP56</accession>
<dbReference type="InterPro" id="IPR036640">
    <property type="entry name" value="ABC1_TM_sf"/>
</dbReference>
<dbReference type="PANTHER" id="PTHR24221">
    <property type="entry name" value="ATP-BINDING CASSETTE SUB-FAMILY B"/>
    <property type="match status" value="1"/>
</dbReference>
<feature type="transmembrane region" description="Helical" evidence="9">
    <location>
        <begin position="288"/>
        <end position="308"/>
    </location>
</feature>